<dbReference type="EMBL" id="AZDV01000005">
    <property type="protein sequence ID" value="KRK96190.1"/>
    <property type="molecule type" value="Genomic_DNA"/>
</dbReference>
<feature type="signal peptide" evidence="1">
    <location>
        <begin position="1"/>
        <end position="33"/>
    </location>
</feature>
<evidence type="ECO:0008006" key="4">
    <source>
        <dbReference type="Google" id="ProtNLM"/>
    </source>
</evidence>
<protein>
    <recommendedName>
        <fullName evidence="4">Lipoprotein</fullName>
    </recommendedName>
</protein>
<accession>A0A0R1LJV2</accession>
<evidence type="ECO:0000313" key="2">
    <source>
        <dbReference type="EMBL" id="KRK96190.1"/>
    </source>
</evidence>
<organism evidence="2 3">
    <name type="scientific">Levilactobacillus acidifarinae DSM 19394 = JCM 15949</name>
    <dbReference type="NCBI Taxonomy" id="1423715"/>
    <lineage>
        <taxon>Bacteria</taxon>
        <taxon>Bacillati</taxon>
        <taxon>Bacillota</taxon>
        <taxon>Bacilli</taxon>
        <taxon>Lactobacillales</taxon>
        <taxon>Lactobacillaceae</taxon>
        <taxon>Levilactobacillus</taxon>
    </lineage>
</organism>
<comment type="caution">
    <text evidence="2">The sequence shown here is derived from an EMBL/GenBank/DDBJ whole genome shotgun (WGS) entry which is preliminary data.</text>
</comment>
<feature type="chain" id="PRO_5006407378" description="Lipoprotein" evidence="1">
    <location>
        <begin position="34"/>
        <end position="219"/>
    </location>
</feature>
<reference evidence="2 3" key="1">
    <citation type="journal article" date="2015" name="Genome Announc.">
        <title>Expanding the biotechnology potential of lactobacilli through comparative genomics of 213 strains and associated genera.</title>
        <authorList>
            <person name="Sun Z."/>
            <person name="Harris H.M."/>
            <person name="McCann A."/>
            <person name="Guo C."/>
            <person name="Argimon S."/>
            <person name="Zhang W."/>
            <person name="Yang X."/>
            <person name="Jeffery I.B."/>
            <person name="Cooney J.C."/>
            <person name="Kagawa T.F."/>
            <person name="Liu W."/>
            <person name="Song Y."/>
            <person name="Salvetti E."/>
            <person name="Wrobel A."/>
            <person name="Rasinkangas P."/>
            <person name="Parkhill J."/>
            <person name="Rea M.C."/>
            <person name="O'Sullivan O."/>
            <person name="Ritari J."/>
            <person name="Douillard F.P."/>
            <person name="Paul Ross R."/>
            <person name="Yang R."/>
            <person name="Briner A.E."/>
            <person name="Felis G.E."/>
            <person name="de Vos W.M."/>
            <person name="Barrangou R."/>
            <person name="Klaenhammer T.R."/>
            <person name="Caufield P.W."/>
            <person name="Cui Y."/>
            <person name="Zhang H."/>
            <person name="O'Toole P.W."/>
        </authorList>
    </citation>
    <scope>NUCLEOTIDE SEQUENCE [LARGE SCALE GENOMIC DNA]</scope>
    <source>
        <strain evidence="2 3">DSM 19394</strain>
    </source>
</reference>
<keyword evidence="1" id="KW-0732">Signal</keyword>
<dbReference type="PATRIC" id="fig|1423715.3.peg.2739"/>
<dbReference type="STRING" id="1423715.FD25_GL002656"/>
<name>A0A0R1LJV2_9LACO</name>
<gene>
    <name evidence="2" type="ORF">FD25_GL002656</name>
</gene>
<evidence type="ECO:0000313" key="3">
    <source>
        <dbReference type="Proteomes" id="UP000051955"/>
    </source>
</evidence>
<keyword evidence="3" id="KW-1185">Reference proteome</keyword>
<proteinExistence type="predicted"/>
<dbReference type="Proteomes" id="UP000051955">
    <property type="component" value="Unassembled WGS sequence"/>
</dbReference>
<evidence type="ECO:0000256" key="1">
    <source>
        <dbReference type="SAM" id="SignalP"/>
    </source>
</evidence>
<dbReference type="AlphaFoldDB" id="A0A0R1LJV2"/>
<sequence>MMFNQSKKILVTAAASLAVLATLGSGTLLTMHAANGVSAVSQTAAPTTATANSTHLTATNASGTKQNYTVKYHNQAGHTAATFQKKTLGSATAAANQVAYFGRGTAGPSVKLTHGTQAVVQGTMGHTYVHWNTGHWSVTAVTSNADQSGTPTQFANQVNDQLQQQHLPTAATTGAVTVYSQANGSSAQADTVKWQTGDQLYAVSGQTVAGTVKLAQASD</sequence>